<proteinExistence type="predicted"/>
<name>A0A437JJA9_9BURK</name>
<dbReference type="GO" id="GO:0003677">
    <property type="term" value="F:DNA binding"/>
    <property type="evidence" value="ECO:0007669"/>
    <property type="project" value="InterPro"/>
</dbReference>
<feature type="domain" description="Transposase zinc-binding" evidence="2">
    <location>
        <begin position="41"/>
        <end position="129"/>
    </location>
</feature>
<dbReference type="Pfam" id="PF14319">
    <property type="entry name" value="Zn_Tnp_IS91"/>
    <property type="match status" value="1"/>
</dbReference>
<evidence type="ECO:0000313" key="3">
    <source>
        <dbReference type="EMBL" id="RVT46659.1"/>
    </source>
</evidence>
<evidence type="ECO:0000259" key="1">
    <source>
        <dbReference type="Pfam" id="PF04986"/>
    </source>
</evidence>
<dbReference type="InterPro" id="IPR026889">
    <property type="entry name" value="Zn_Tnp"/>
</dbReference>
<organism evidence="3 4">
    <name type="scientific">Rubrivivax albus</name>
    <dbReference type="NCBI Taxonomy" id="2499835"/>
    <lineage>
        <taxon>Bacteria</taxon>
        <taxon>Pseudomonadati</taxon>
        <taxon>Pseudomonadota</taxon>
        <taxon>Betaproteobacteria</taxon>
        <taxon>Burkholderiales</taxon>
        <taxon>Sphaerotilaceae</taxon>
        <taxon>Rubrivivax</taxon>
    </lineage>
</organism>
<dbReference type="GO" id="GO:0006313">
    <property type="term" value="P:DNA transposition"/>
    <property type="evidence" value="ECO:0007669"/>
    <property type="project" value="InterPro"/>
</dbReference>
<dbReference type="InterPro" id="IPR007069">
    <property type="entry name" value="Transposase_32"/>
</dbReference>
<sequence length="355" mass="40409">MNRRSYAADALAGLMEVDGDRRSGGPAPRWPPMHTTQQQLMQRHYDEVASQGPVCDRERRAAYAIKVCGTRALGAHVLSCPDGAYEQLQFHACRHRSCARCGAVAQQRWAEQELRRLLPCAHHHVVFTLPHDLIDLWSHNRGPFTALLMHSARQALLQTLADPRILGAVPGIVLNLHTWGRNLSRHPHVHCLVSAGGVDAQGRWVATRRNWLVPVKALRARYKHCLLQGISQGLRQGWTLPEGSDVAQWSTAIKRLWRKKHWNIEISPTYEHGRGVVLYLARYAKAGPLPRSRPLTIDDSGCVSFPYHDHRTQRTQTQRLSAQQFVRRLLWHAPASRQHTTRHAGLYNSNHREHH</sequence>
<gene>
    <name evidence="3" type="ORF">ENE75_24625</name>
</gene>
<evidence type="ECO:0000313" key="4">
    <source>
        <dbReference type="Proteomes" id="UP000288178"/>
    </source>
</evidence>
<keyword evidence="4" id="KW-1185">Reference proteome</keyword>
<feature type="non-terminal residue" evidence="3">
    <location>
        <position position="355"/>
    </location>
</feature>
<accession>A0A437JJA9</accession>
<dbReference type="Proteomes" id="UP000288178">
    <property type="component" value="Unassembled WGS sequence"/>
</dbReference>
<dbReference type="PANTHER" id="PTHR37023:SF1">
    <property type="entry name" value="ISSOD25 TRANSPOSASE TNPA_ISSOD25"/>
    <property type="match status" value="1"/>
</dbReference>
<protein>
    <submittedName>
        <fullName evidence="3">Uncharacterized protein</fullName>
    </submittedName>
</protein>
<evidence type="ECO:0000259" key="2">
    <source>
        <dbReference type="Pfam" id="PF14319"/>
    </source>
</evidence>
<dbReference type="PANTHER" id="PTHR37023">
    <property type="entry name" value="TRANSPOSASE"/>
    <property type="match status" value="1"/>
</dbReference>
<dbReference type="Pfam" id="PF04986">
    <property type="entry name" value="Y2_Tnp"/>
    <property type="match status" value="1"/>
</dbReference>
<feature type="domain" description="Transposase IS801/IS1294" evidence="1">
    <location>
        <begin position="171"/>
        <end position="350"/>
    </location>
</feature>
<dbReference type="GO" id="GO:0004803">
    <property type="term" value="F:transposase activity"/>
    <property type="evidence" value="ECO:0007669"/>
    <property type="project" value="InterPro"/>
</dbReference>
<dbReference type="AlphaFoldDB" id="A0A437JJA9"/>
<comment type="caution">
    <text evidence="3">The sequence shown here is derived from an EMBL/GenBank/DDBJ whole genome shotgun (WGS) entry which is preliminary data.</text>
</comment>
<dbReference type="EMBL" id="SACT01000033">
    <property type="protein sequence ID" value="RVT46659.1"/>
    <property type="molecule type" value="Genomic_DNA"/>
</dbReference>
<reference evidence="3 4" key="1">
    <citation type="submission" date="2019-01" db="EMBL/GenBank/DDBJ databases">
        <authorList>
            <person name="Chen W.-M."/>
        </authorList>
    </citation>
    <scope>NUCLEOTIDE SEQUENCE [LARGE SCALE GENOMIC DNA]</scope>
    <source>
        <strain evidence="3 4">ICH-3</strain>
    </source>
</reference>